<dbReference type="SMART" id="SM00211">
    <property type="entry name" value="TY"/>
    <property type="match status" value="1"/>
</dbReference>
<evidence type="ECO:0000313" key="6">
    <source>
        <dbReference type="EnsemblMetazoa" id="XP_030830395"/>
    </source>
</evidence>
<keyword evidence="4" id="KW-0472">Membrane</keyword>
<accession>A0A7M7N5J1</accession>
<dbReference type="SMART" id="SM00192">
    <property type="entry name" value="LDLa"/>
    <property type="match status" value="1"/>
</dbReference>
<feature type="disulfide bond" evidence="2">
    <location>
        <begin position="150"/>
        <end position="165"/>
    </location>
</feature>
<evidence type="ECO:0000313" key="7">
    <source>
        <dbReference type="Proteomes" id="UP000007110"/>
    </source>
</evidence>
<dbReference type="EnsemblMetazoa" id="XM_030974535">
    <property type="protein sequence ID" value="XP_030830395"/>
    <property type="gene ID" value="LOC115919904"/>
</dbReference>
<dbReference type="Proteomes" id="UP000007110">
    <property type="component" value="Unassembled WGS sequence"/>
</dbReference>
<dbReference type="GeneID" id="115919904"/>
<dbReference type="RefSeq" id="XP_030830395.1">
    <property type="nucleotide sequence ID" value="XM_030974535.1"/>
</dbReference>
<protein>
    <recommendedName>
        <fullName evidence="5">Thyroglobulin type-1 domain-containing protein</fullName>
    </recommendedName>
</protein>
<dbReference type="AlphaFoldDB" id="A0A7M7N5J1"/>
<feature type="disulfide bond" evidence="3">
    <location>
        <begin position="219"/>
        <end position="226"/>
    </location>
</feature>
<feature type="transmembrane region" description="Helical" evidence="4">
    <location>
        <begin position="71"/>
        <end position="93"/>
    </location>
</feature>
<dbReference type="Gene3D" id="4.10.800.10">
    <property type="entry name" value="Thyroglobulin type-1"/>
    <property type="match status" value="1"/>
</dbReference>
<dbReference type="Pfam" id="PF00086">
    <property type="entry name" value="Thyroglobulin_1"/>
    <property type="match status" value="1"/>
</dbReference>
<name>A0A7M7N5J1_STRPU</name>
<evidence type="ECO:0000256" key="3">
    <source>
        <dbReference type="PROSITE-ProRule" id="PRU00500"/>
    </source>
</evidence>
<keyword evidence="4" id="KW-0812">Transmembrane</keyword>
<dbReference type="SUPFAM" id="SSF57424">
    <property type="entry name" value="LDL receptor-like module"/>
    <property type="match status" value="1"/>
</dbReference>
<dbReference type="InterPro" id="IPR036857">
    <property type="entry name" value="Thyroglobulin_1_sf"/>
</dbReference>
<evidence type="ECO:0000256" key="2">
    <source>
        <dbReference type="PROSITE-ProRule" id="PRU00124"/>
    </source>
</evidence>
<dbReference type="KEGG" id="spu:115919904"/>
<dbReference type="InterPro" id="IPR000716">
    <property type="entry name" value="Thyroglobulin_1"/>
</dbReference>
<dbReference type="PROSITE" id="PS00484">
    <property type="entry name" value="THYROGLOBULIN_1_1"/>
    <property type="match status" value="1"/>
</dbReference>
<proteinExistence type="predicted"/>
<dbReference type="Pfam" id="PF00057">
    <property type="entry name" value="Ldl_recept_a"/>
    <property type="match status" value="1"/>
</dbReference>
<dbReference type="InterPro" id="IPR002172">
    <property type="entry name" value="LDrepeatLR_classA_rpt"/>
</dbReference>
<dbReference type="CDD" id="cd00191">
    <property type="entry name" value="TY"/>
    <property type="match status" value="1"/>
</dbReference>
<dbReference type="CDD" id="cd00112">
    <property type="entry name" value="LDLa"/>
    <property type="match status" value="1"/>
</dbReference>
<reference evidence="7" key="1">
    <citation type="submission" date="2015-02" db="EMBL/GenBank/DDBJ databases">
        <title>Genome sequencing for Strongylocentrotus purpuratus.</title>
        <authorList>
            <person name="Murali S."/>
            <person name="Liu Y."/>
            <person name="Vee V."/>
            <person name="English A."/>
            <person name="Wang M."/>
            <person name="Skinner E."/>
            <person name="Han Y."/>
            <person name="Muzny D.M."/>
            <person name="Worley K.C."/>
            <person name="Gibbs R.A."/>
        </authorList>
    </citation>
    <scope>NUCLEOTIDE SEQUENCE</scope>
</reference>
<comment type="caution">
    <text evidence="2">Lacks conserved residue(s) required for the propagation of feature annotation.</text>
</comment>
<dbReference type="PROSITE" id="PS51162">
    <property type="entry name" value="THYROGLOBULIN_1_2"/>
    <property type="match status" value="1"/>
</dbReference>
<dbReference type="SUPFAM" id="SSF57610">
    <property type="entry name" value="Thyroglobulin type-1 domain"/>
    <property type="match status" value="1"/>
</dbReference>
<dbReference type="Gene3D" id="4.10.400.10">
    <property type="entry name" value="Low-density Lipoprotein Receptor"/>
    <property type="match status" value="1"/>
</dbReference>
<dbReference type="PROSITE" id="PS50068">
    <property type="entry name" value="LDLRA_2"/>
    <property type="match status" value="1"/>
</dbReference>
<keyword evidence="7" id="KW-1185">Reference proteome</keyword>
<organism evidence="6 7">
    <name type="scientific">Strongylocentrotus purpuratus</name>
    <name type="common">Purple sea urchin</name>
    <dbReference type="NCBI Taxonomy" id="7668"/>
    <lineage>
        <taxon>Eukaryota</taxon>
        <taxon>Metazoa</taxon>
        <taxon>Echinodermata</taxon>
        <taxon>Eleutherozoa</taxon>
        <taxon>Echinozoa</taxon>
        <taxon>Echinoidea</taxon>
        <taxon>Euechinoidea</taxon>
        <taxon>Echinacea</taxon>
        <taxon>Camarodonta</taxon>
        <taxon>Echinidea</taxon>
        <taxon>Strongylocentrotidae</taxon>
        <taxon>Strongylocentrotus</taxon>
    </lineage>
</organism>
<dbReference type="InterPro" id="IPR036055">
    <property type="entry name" value="LDL_receptor-like_sf"/>
</dbReference>
<dbReference type="InParanoid" id="A0A7M7N5J1"/>
<keyword evidence="1 2" id="KW-1015">Disulfide bond</keyword>
<reference evidence="6" key="2">
    <citation type="submission" date="2021-01" db="UniProtKB">
        <authorList>
            <consortium name="EnsemblMetazoa"/>
        </authorList>
    </citation>
    <scope>IDENTIFICATION</scope>
</reference>
<keyword evidence="4" id="KW-1133">Transmembrane helix</keyword>
<evidence type="ECO:0000256" key="1">
    <source>
        <dbReference type="ARBA" id="ARBA00023157"/>
    </source>
</evidence>
<dbReference type="OrthoDB" id="5817174at2759"/>
<feature type="domain" description="Thyroglobulin type-1" evidence="5">
    <location>
        <begin position="189"/>
        <end position="255"/>
    </location>
</feature>
<evidence type="ECO:0000256" key="4">
    <source>
        <dbReference type="SAM" id="Phobius"/>
    </source>
</evidence>
<evidence type="ECO:0000259" key="5">
    <source>
        <dbReference type="PROSITE" id="PS51162"/>
    </source>
</evidence>
<sequence length="256" mass="28447">MVSMTSSMTSRNSRTNWNPWSRTSYDVVGEASRNQKIVSLVNDDDDDDIERKIEVGSSMTRRRVPRWFSRAVLILISLLVAAVLVTISVIPMVRRETITATTTTASMMTINSTTTPTSILTDENKSCLLGEFWCDTHADVPECIPEEWRCDGELDCTTGLDEKYCEDVPPITSTTAQPLSCVAWQQTFNESCERPSSSAQCEYVPQCQADGSQWASIQCTVDRQTCWCVDQDDGRTVPGTFAGVDVLIEGEIPDCL</sequence>